<keyword evidence="2" id="KW-0812">Transmembrane</keyword>
<organism evidence="3 4">
    <name type="scientific">Andalucia godoyi</name>
    <name type="common">Flagellate</name>
    <dbReference type="NCBI Taxonomy" id="505711"/>
    <lineage>
        <taxon>Eukaryota</taxon>
        <taxon>Discoba</taxon>
        <taxon>Jakobida</taxon>
        <taxon>Andalucina</taxon>
        <taxon>Andaluciidae</taxon>
        <taxon>Andalucia</taxon>
    </lineage>
</organism>
<feature type="transmembrane region" description="Helical" evidence="2">
    <location>
        <begin position="405"/>
        <end position="428"/>
    </location>
</feature>
<feature type="compositionally biased region" description="Polar residues" evidence="1">
    <location>
        <begin position="36"/>
        <end position="45"/>
    </location>
</feature>
<gene>
    <name evidence="3" type="ORF">ANDGO_03434</name>
</gene>
<reference evidence="3" key="1">
    <citation type="submission" date="2019-09" db="EMBL/GenBank/DDBJ databases">
        <title>The Mitochondrial Proteome of the Jakobid, Andalucia godoyi, a Protist With the Most Gene-Rich and Bacteria-Like Mitochondrial Genome.</title>
        <authorList>
            <person name="Gray M.W."/>
            <person name="Burger G."/>
            <person name="Derelle R."/>
            <person name="Klimes V."/>
            <person name="Leger M."/>
            <person name="Sarrasin M."/>
            <person name="Vlcek C."/>
            <person name="Roger A.J."/>
            <person name="Elias M."/>
            <person name="Lang B.F."/>
        </authorList>
    </citation>
    <scope>NUCLEOTIDE SEQUENCE</scope>
    <source>
        <strain evidence="3">And28</strain>
    </source>
</reference>
<keyword evidence="2" id="KW-0472">Membrane</keyword>
<feature type="transmembrane region" description="Helical" evidence="2">
    <location>
        <begin position="505"/>
        <end position="528"/>
    </location>
</feature>
<evidence type="ECO:0000256" key="1">
    <source>
        <dbReference type="SAM" id="MobiDB-lite"/>
    </source>
</evidence>
<feature type="compositionally biased region" description="Basic and acidic residues" evidence="1">
    <location>
        <begin position="96"/>
        <end position="111"/>
    </location>
</feature>
<feature type="region of interest" description="Disordered" evidence="1">
    <location>
        <begin position="1"/>
        <end position="84"/>
    </location>
</feature>
<feature type="transmembrane region" description="Helical" evidence="2">
    <location>
        <begin position="473"/>
        <end position="493"/>
    </location>
</feature>
<evidence type="ECO:0000256" key="2">
    <source>
        <dbReference type="SAM" id="Phobius"/>
    </source>
</evidence>
<evidence type="ECO:0000313" key="4">
    <source>
        <dbReference type="Proteomes" id="UP000799049"/>
    </source>
</evidence>
<keyword evidence="2" id="KW-1133">Transmembrane helix</keyword>
<sequence>MLSKSKLAPLQKEAVRPPIVQAAPAQRSHRPASVSPLRSTDNLHGSSYAAAEVSSPQTPAPLLPAASKHPSHVVETDEPPASAVIGFEKADYSIMEDDHEKSASRDRHPLKESSPAALQRKNSENNSSKSNDNDKDAVDPGSRGSGGGGGNKRPGHGSGDTGSLPSFLEVALQKQKNEYVLRPFFLTYFDTREFLNFTWKNYREDHILVNTRFLDWEEGGMDSLGKLMWLVKFASVFSPDRTRRFMLIRHLLAFVITYSFLSWEAASINALMNSSTIGEEYVGMWMFLIYLPYYFYQTKLFYRNFDSHQDVSTEDVLNGFVERDAEQGASGAKAAHFEISWSLLVRLIRPVWLTELGKFAFNMCVLLATTVTWLSTALRLWYMYMAGIFTVDNVVFTLCIRLTCFWYLSIVCVLQLALYITPFFIVAYRARFLMREFALRDNYYHLQYGFDDVTFEFHSIATFLHTLSSNLSFANSSAIVIMSVLSIALFFNFAQSKFFNADPFLLIAVIFLLIIVMILLCGCAYATYHTQRLTQVLASERGQLGPRPFLLSDSARKHTHAAEPAARLQFLHTRSNSYSSEASLEEEGDVEAAAATSEDKTASSDAESSNIRRRTNKIIQGTVHEIGSKVKQGTTVLFSQFNKRLQGIKGAMGSSGSGGKAALADLSQINSQFWREYAQMDVEELTQRNAQLRRDFDSFATYVNLSHPGGKISGVVISFGLVKAIAYGFASLFTLVYQFAQTF</sequence>
<comment type="caution">
    <text evidence="3">The sequence shown here is derived from an EMBL/GenBank/DDBJ whole genome shotgun (WGS) entry which is preliminary data.</text>
</comment>
<name>A0A8K0F2X5_ANDGO</name>
<keyword evidence="4" id="KW-1185">Reference proteome</keyword>
<dbReference type="Proteomes" id="UP000799049">
    <property type="component" value="Unassembled WGS sequence"/>
</dbReference>
<feature type="transmembrane region" description="Helical" evidence="2">
    <location>
        <begin position="278"/>
        <end position="296"/>
    </location>
</feature>
<accession>A0A8K0F2X5</accession>
<protein>
    <submittedName>
        <fullName evidence="3">Putative mitochondrial protein</fullName>
    </submittedName>
</protein>
<feature type="region of interest" description="Disordered" evidence="1">
    <location>
        <begin position="96"/>
        <end position="164"/>
    </location>
</feature>
<feature type="compositionally biased region" description="Gly residues" evidence="1">
    <location>
        <begin position="143"/>
        <end position="160"/>
    </location>
</feature>
<feature type="transmembrane region" description="Helical" evidence="2">
    <location>
        <begin position="251"/>
        <end position="272"/>
    </location>
</feature>
<feature type="transmembrane region" description="Helical" evidence="2">
    <location>
        <begin position="356"/>
        <end position="375"/>
    </location>
</feature>
<proteinExistence type="predicted"/>
<dbReference type="EMBL" id="VRVR01000013">
    <property type="protein sequence ID" value="KAF0852855.1"/>
    <property type="molecule type" value="Genomic_DNA"/>
</dbReference>
<feature type="region of interest" description="Disordered" evidence="1">
    <location>
        <begin position="581"/>
        <end position="614"/>
    </location>
</feature>
<evidence type="ECO:0000313" key="3">
    <source>
        <dbReference type="EMBL" id="KAF0852855.1"/>
    </source>
</evidence>
<dbReference type="AlphaFoldDB" id="A0A8K0F2X5"/>